<accession>A0A2P2QJA9</accession>
<sequence>MACVTRMGFDFEINPNCSSQQLKLWCDWDRYFHVALRGTLVSFKLSSNPTSS</sequence>
<proteinExistence type="predicted"/>
<dbReference type="EMBL" id="GGEC01086614">
    <property type="protein sequence ID" value="MBX67098.1"/>
    <property type="molecule type" value="Transcribed_RNA"/>
</dbReference>
<organism evidence="1">
    <name type="scientific">Rhizophora mucronata</name>
    <name type="common">Asiatic mangrove</name>
    <dbReference type="NCBI Taxonomy" id="61149"/>
    <lineage>
        <taxon>Eukaryota</taxon>
        <taxon>Viridiplantae</taxon>
        <taxon>Streptophyta</taxon>
        <taxon>Embryophyta</taxon>
        <taxon>Tracheophyta</taxon>
        <taxon>Spermatophyta</taxon>
        <taxon>Magnoliopsida</taxon>
        <taxon>eudicotyledons</taxon>
        <taxon>Gunneridae</taxon>
        <taxon>Pentapetalae</taxon>
        <taxon>rosids</taxon>
        <taxon>fabids</taxon>
        <taxon>Malpighiales</taxon>
        <taxon>Rhizophoraceae</taxon>
        <taxon>Rhizophora</taxon>
    </lineage>
</organism>
<dbReference type="AlphaFoldDB" id="A0A2P2QJA9"/>
<name>A0A2P2QJA9_RHIMU</name>
<evidence type="ECO:0000313" key="1">
    <source>
        <dbReference type="EMBL" id="MBX67098.1"/>
    </source>
</evidence>
<protein>
    <submittedName>
        <fullName evidence="1">Uncharacterized protein</fullName>
    </submittedName>
</protein>
<reference evidence="1" key="1">
    <citation type="submission" date="2018-02" db="EMBL/GenBank/DDBJ databases">
        <title>Rhizophora mucronata_Transcriptome.</title>
        <authorList>
            <person name="Meera S.P."/>
            <person name="Sreeshan A."/>
            <person name="Augustine A."/>
        </authorList>
    </citation>
    <scope>NUCLEOTIDE SEQUENCE</scope>
    <source>
        <tissue evidence="1">Leaf</tissue>
    </source>
</reference>